<proteinExistence type="predicted"/>
<organism evidence="1 2">
    <name type="scientific">Shewanella yunxiaonensis</name>
    <dbReference type="NCBI Taxonomy" id="2829809"/>
    <lineage>
        <taxon>Bacteria</taxon>
        <taxon>Pseudomonadati</taxon>
        <taxon>Pseudomonadota</taxon>
        <taxon>Gammaproteobacteria</taxon>
        <taxon>Alteromonadales</taxon>
        <taxon>Shewanellaceae</taxon>
        <taxon>Shewanella</taxon>
    </lineage>
</organism>
<name>A0ABX7YW55_9GAMM</name>
<dbReference type="RefSeq" id="WP_212595947.1">
    <property type="nucleotide sequence ID" value="NZ_CP073587.1"/>
</dbReference>
<evidence type="ECO:0000313" key="2">
    <source>
        <dbReference type="Proteomes" id="UP000679575"/>
    </source>
</evidence>
<keyword evidence="2" id="KW-1185">Reference proteome</keyword>
<sequence length="133" mass="15117">MDKHIKELASLIRREKNAKMRIKLLALQHFIEGQSRSQIADYLKVSRTSVNKWVSVYLSHGIAGLADKRRSGRRPGLSSEQQRQLADYIVRCQSHCDGHSVTGQAIQAYIARSFGIDYEISTVYRILNKISVS</sequence>
<dbReference type="Pfam" id="PF13565">
    <property type="entry name" value="HTH_32"/>
    <property type="match status" value="1"/>
</dbReference>
<dbReference type="SUPFAM" id="SSF46689">
    <property type="entry name" value="Homeodomain-like"/>
    <property type="match status" value="1"/>
</dbReference>
<dbReference type="EMBL" id="CP073587">
    <property type="protein sequence ID" value="QUN06942.1"/>
    <property type="molecule type" value="Genomic_DNA"/>
</dbReference>
<evidence type="ECO:0000313" key="1">
    <source>
        <dbReference type="EMBL" id="QUN06942.1"/>
    </source>
</evidence>
<dbReference type="Proteomes" id="UP000679575">
    <property type="component" value="Chromosome"/>
</dbReference>
<gene>
    <name evidence="1" type="ORF">KDN34_05730</name>
</gene>
<accession>A0ABX7YW55</accession>
<protein>
    <submittedName>
        <fullName evidence="1">Helix-turn-helix domain-containing protein</fullName>
    </submittedName>
</protein>
<reference evidence="1 2" key="1">
    <citation type="submission" date="2021-04" db="EMBL/GenBank/DDBJ databases">
        <title>Novel species identification of genus Shewanella.</title>
        <authorList>
            <person name="Liu G."/>
        </authorList>
    </citation>
    <scope>NUCLEOTIDE SEQUENCE [LARGE SCALE GENOMIC DNA]</scope>
    <source>
        <strain evidence="1 2">FJAT-54481</strain>
    </source>
</reference>
<dbReference type="InterPro" id="IPR009057">
    <property type="entry name" value="Homeodomain-like_sf"/>
</dbReference>